<evidence type="ECO:0000256" key="2">
    <source>
        <dbReference type="ARBA" id="ARBA00004282"/>
    </source>
</evidence>
<dbReference type="InterPro" id="IPR036034">
    <property type="entry name" value="PDZ_sf"/>
</dbReference>
<evidence type="ECO:0000256" key="15">
    <source>
        <dbReference type="SAM" id="MobiDB-lite"/>
    </source>
</evidence>
<feature type="coiled-coil region" evidence="14">
    <location>
        <begin position="505"/>
        <end position="532"/>
    </location>
</feature>
<dbReference type="GO" id="GO:0030154">
    <property type="term" value="P:cell differentiation"/>
    <property type="evidence" value="ECO:0007669"/>
    <property type="project" value="UniProtKB-KW"/>
</dbReference>
<feature type="compositionally biased region" description="Acidic residues" evidence="15">
    <location>
        <begin position="702"/>
        <end position="713"/>
    </location>
</feature>
<proteinExistence type="predicted"/>
<dbReference type="GO" id="GO:0005912">
    <property type="term" value="C:adherens junction"/>
    <property type="evidence" value="ECO:0007669"/>
    <property type="project" value="TreeGrafter"/>
</dbReference>
<keyword evidence="9" id="KW-0677">Repeat</keyword>
<accession>A0AAW0MQB1</accession>
<dbReference type="SUPFAM" id="SSF50156">
    <property type="entry name" value="PDZ domain-like"/>
    <property type="match status" value="4"/>
</dbReference>
<dbReference type="FunFam" id="2.30.42.10:FF:000041">
    <property type="entry name" value="protein scribble homolog isoform X1"/>
    <property type="match status" value="1"/>
</dbReference>
<comment type="caution">
    <text evidence="17">The sequence shown here is derived from an EMBL/GenBank/DDBJ whole genome shotgun (WGS) entry which is preliminary data.</text>
</comment>
<sequence>MFQHPQNNQRIDDEDSRNQVNSSQVKHNLTILRQTGGLGISIAGGKGSTPYKGDDEGIFISRVSEEGPAAKAGVKVGDKLLEVNGVDLHEAEHHTAVEALRSSGTSVSMTVIGSGWWSQRTPSPPLRSDQRTTTSPGRGAAVAWASTWTTPPGIYISRIAEGGAAHRDSTLKVGDRVLSINGVDMTEARHDQAVALLTGTSPTIALVVERDLSPPSPGQNRARAHSPPPPEPSDSPDQDEQGTHLGRLEDEYPIEEVTLVKSGGPLGLSIVGGSDHASHPFGINEPGVFISKVIPHGLACQSGLRVGDRILEVNTTDLRHATHQEAVRALLANKQQIRMLVRRDPSPPGMQEVVIHKQPGEKLGISIRGGAKGHAGNPFDPTDEGIFISKVSSTGAAARDGRLDVGMRILEVNNHSLLGMTHTEAVRVLRSVGDSLVMLVCDGFDPGKVASVEASPGIIANPFAGGIVRKNSLESISSIDRDLSPEEMDIIQKEVEMVRETSQWEREEMEKVERMRLEREEATRLLEEETENIGPGPLKLDYKTLAALPTTSLQKVNRAPSGDYSRTESPIREAPYSPTIQPANIHYTSSPTAKDNFSSSTRPGAIQPVGRVRPNTSPATPDGHSPNPFQHGPSPFNTPTSDLYGVRNNFHPQQSSPETPPPGSQTPEKPKPRVSLVGEDDLKKMREEEERKFEQRAREYLLDEDDEDEEEEDLAKQVAQMKVTGKVLLDGVEYNVEPASSPSPYCVTPPNYYGSSGLIPVYPGDSSAPIRTAKAERRHQDRLRMQSPELAVALDKDLSPAEKRALEAEKRAMWRAARMKSLEQDALKAQMVIAKSRDGKKRGTLDQLTESPSPAPTPSPTPIEDMSPRGVTSPGRLTPEPAEDIQFNDGSHNPAPVASPEADLTVPLPTTSALEEMALYSNKRKLRQGRRSLETAVPT</sequence>
<dbReference type="GO" id="GO:0014069">
    <property type="term" value="C:postsynaptic density"/>
    <property type="evidence" value="ECO:0007669"/>
    <property type="project" value="TreeGrafter"/>
</dbReference>
<evidence type="ECO:0000256" key="7">
    <source>
        <dbReference type="ARBA" id="ARBA00022553"/>
    </source>
</evidence>
<dbReference type="Proteomes" id="UP001460270">
    <property type="component" value="Unassembled WGS sequence"/>
</dbReference>
<dbReference type="FunFam" id="2.30.42.10:FF:000064">
    <property type="entry name" value="protein lap4 isoform X1"/>
    <property type="match status" value="1"/>
</dbReference>
<feature type="domain" description="PDZ" evidence="16">
    <location>
        <begin position="126"/>
        <end position="212"/>
    </location>
</feature>
<comment type="subcellular location">
    <subcellularLocation>
        <location evidence="2">Cell junction</location>
    </subcellularLocation>
    <subcellularLocation>
        <location evidence="1">Cell membrane</location>
        <topology evidence="1">Peripheral membrane protein</topology>
    </subcellularLocation>
    <subcellularLocation>
        <location evidence="3">Cytoplasm</location>
    </subcellularLocation>
</comment>
<feature type="region of interest" description="Disordered" evidence="15">
    <location>
        <begin position="833"/>
        <end position="909"/>
    </location>
</feature>
<keyword evidence="7" id="KW-0597">Phosphoprotein</keyword>
<dbReference type="PROSITE" id="PS50106">
    <property type="entry name" value="PDZ"/>
    <property type="match status" value="4"/>
</dbReference>
<evidence type="ECO:0000313" key="18">
    <source>
        <dbReference type="Proteomes" id="UP001460270"/>
    </source>
</evidence>
<feature type="compositionally biased region" description="Basic and acidic residues" evidence="15">
    <location>
        <begin position="835"/>
        <end position="844"/>
    </location>
</feature>
<dbReference type="InterPro" id="IPR050614">
    <property type="entry name" value="Synaptic_Scaffolding_LAP-MAGUK"/>
</dbReference>
<reference evidence="18" key="1">
    <citation type="submission" date="2024-04" db="EMBL/GenBank/DDBJ databases">
        <title>Salinicola lusitanus LLJ914,a marine bacterium isolated from the Okinawa Trough.</title>
        <authorList>
            <person name="Li J."/>
        </authorList>
    </citation>
    <scope>NUCLEOTIDE SEQUENCE [LARGE SCALE GENOMIC DNA]</scope>
</reference>
<feature type="domain" description="PDZ" evidence="16">
    <location>
        <begin position="28"/>
        <end position="115"/>
    </location>
</feature>
<dbReference type="GO" id="GO:0043113">
    <property type="term" value="P:receptor clustering"/>
    <property type="evidence" value="ECO:0007669"/>
    <property type="project" value="TreeGrafter"/>
</dbReference>
<evidence type="ECO:0000259" key="16">
    <source>
        <dbReference type="PROSITE" id="PS50106"/>
    </source>
</evidence>
<evidence type="ECO:0000256" key="14">
    <source>
        <dbReference type="SAM" id="Coils"/>
    </source>
</evidence>
<evidence type="ECO:0000256" key="6">
    <source>
        <dbReference type="ARBA" id="ARBA00022490"/>
    </source>
</evidence>
<evidence type="ECO:0000256" key="12">
    <source>
        <dbReference type="ARBA" id="ARBA00023054"/>
    </source>
</evidence>
<dbReference type="Gene3D" id="2.30.42.10">
    <property type="match status" value="4"/>
</dbReference>
<keyword evidence="13" id="KW-0472">Membrane</keyword>
<dbReference type="GO" id="GO:0045197">
    <property type="term" value="P:establishment or maintenance of epithelial cell apical/basal polarity"/>
    <property type="evidence" value="ECO:0007669"/>
    <property type="project" value="TreeGrafter"/>
</dbReference>
<dbReference type="AlphaFoldDB" id="A0AAW0MQB1"/>
<evidence type="ECO:0000256" key="5">
    <source>
        <dbReference type="ARBA" id="ARBA00022475"/>
    </source>
</evidence>
<keyword evidence="5" id="KW-1003">Cell membrane</keyword>
<dbReference type="PANTHER" id="PTHR23119:SF57">
    <property type="entry name" value="PROTEIN SCRIBBLE HOMOLOG"/>
    <property type="match status" value="1"/>
</dbReference>
<feature type="region of interest" description="Disordered" evidence="15">
    <location>
        <begin position="1"/>
        <end position="24"/>
    </location>
</feature>
<dbReference type="CDD" id="cd06702">
    <property type="entry name" value="PDZ3_Scribble-like"/>
    <property type="match status" value="1"/>
</dbReference>
<keyword evidence="10" id="KW-0221">Differentiation</keyword>
<feature type="domain" description="PDZ" evidence="16">
    <location>
        <begin position="256"/>
        <end position="345"/>
    </location>
</feature>
<organism evidence="17 18">
    <name type="scientific">Mugilogobius chulae</name>
    <name type="common">yellowstripe goby</name>
    <dbReference type="NCBI Taxonomy" id="88201"/>
    <lineage>
        <taxon>Eukaryota</taxon>
        <taxon>Metazoa</taxon>
        <taxon>Chordata</taxon>
        <taxon>Craniata</taxon>
        <taxon>Vertebrata</taxon>
        <taxon>Euteleostomi</taxon>
        <taxon>Actinopterygii</taxon>
        <taxon>Neopterygii</taxon>
        <taxon>Teleostei</taxon>
        <taxon>Neoteleostei</taxon>
        <taxon>Acanthomorphata</taxon>
        <taxon>Gobiaria</taxon>
        <taxon>Gobiiformes</taxon>
        <taxon>Gobioidei</taxon>
        <taxon>Gobiidae</taxon>
        <taxon>Gobionellinae</taxon>
        <taxon>Mugilogobius</taxon>
    </lineage>
</organism>
<dbReference type="GO" id="GO:0098887">
    <property type="term" value="P:neurotransmitter receptor transport, endosome to postsynaptic membrane"/>
    <property type="evidence" value="ECO:0007669"/>
    <property type="project" value="TreeGrafter"/>
</dbReference>
<dbReference type="GO" id="GO:0005737">
    <property type="term" value="C:cytoplasm"/>
    <property type="evidence" value="ECO:0007669"/>
    <property type="project" value="UniProtKB-SubCell"/>
</dbReference>
<dbReference type="CDD" id="cd06701">
    <property type="entry name" value="PDZ4_Scribble-like"/>
    <property type="match status" value="1"/>
</dbReference>
<evidence type="ECO:0000256" key="13">
    <source>
        <dbReference type="ARBA" id="ARBA00023136"/>
    </source>
</evidence>
<dbReference type="PANTHER" id="PTHR23119">
    <property type="entry name" value="DISCS LARGE"/>
    <property type="match status" value="1"/>
</dbReference>
<evidence type="ECO:0000256" key="8">
    <source>
        <dbReference type="ARBA" id="ARBA00022614"/>
    </source>
</evidence>
<feature type="compositionally biased region" description="Basic and acidic residues" evidence="15">
    <location>
        <begin position="680"/>
        <end position="701"/>
    </location>
</feature>
<feature type="region of interest" description="Disordered" evidence="15">
    <location>
        <begin position="210"/>
        <end position="243"/>
    </location>
</feature>
<dbReference type="GO" id="GO:0045211">
    <property type="term" value="C:postsynaptic membrane"/>
    <property type="evidence" value="ECO:0007669"/>
    <property type="project" value="TreeGrafter"/>
</dbReference>
<evidence type="ECO:0000256" key="9">
    <source>
        <dbReference type="ARBA" id="ARBA00022737"/>
    </source>
</evidence>
<feature type="compositionally biased region" description="Polar residues" evidence="15">
    <location>
        <begin position="578"/>
        <end position="602"/>
    </location>
</feature>
<dbReference type="FunFam" id="2.30.42.10:FF:000074">
    <property type="entry name" value="protein scribble homolog isoform X2"/>
    <property type="match status" value="1"/>
</dbReference>
<keyword evidence="11" id="KW-0965">Cell junction</keyword>
<evidence type="ECO:0000256" key="11">
    <source>
        <dbReference type="ARBA" id="ARBA00022949"/>
    </source>
</evidence>
<keyword evidence="18" id="KW-1185">Reference proteome</keyword>
<dbReference type="GO" id="GO:0098609">
    <property type="term" value="P:cell-cell adhesion"/>
    <property type="evidence" value="ECO:0007669"/>
    <property type="project" value="TreeGrafter"/>
</dbReference>
<dbReference type="InterPro" id="IPR001478">
    <property type="entry name" value="PDZ"/>
</dbReference>
<evidence type="ECO:0000256" key="1">
    <source>
        <dbReference type="ARBA" id="ARBA00004202"/>
    </source>
</evidence>
<protein>
    <recommendedName>
        <fullName evidence="16">PDZ domain-containing protein</fullName>
    </recommendedName>
</protein>
<keyword evidence="12 14" id="KW-0175">Coiled coil</keyword>
<dbReference type="GO" id="GO:0098968">
    <property type="term" value="P:neurotransmitter receptor transport postsynaptic membrane to endosome"/>
    <property type="evidence" value="ECO:0007669"/>
    <property type="project" value="TreeGrafter"/>
</dbReference>
<dbReference type="GO" id="GO:0019901">
    <property type="term" value="F:protein kinase binding"/>
    <property type="evidence" value="ECO:0007669"/>
    <property type="project" value="TreeGrafter"/>
</dbReference>
<dbReference type="SMART" id="SM00228">
    <property type="entry name" value="PDZ"/>
    <property type="match status" value="4"/>
</dbReference>
<name>A0AAW0MQB1_9GOBI</name>
<keyword evidence="6" id="KW-0963">Cytoplasm</keyword>
<keyword evidence="8" id="KW-0433">Leucine-rich repeat</keyword>
<evidence type="ECO:0000256" key="4">
    <source>
        <dbReference type="ARBA" id="ARBA00022473"/>
    </source>
</evidence>
<feature type="region of interest" description="Disordered" evidence="15">
    <location>
        <begin position="553"/>
        <end position="716"/>
    </location>
</feature>
<dbReference type="Pfam" id="PF00595">
    <property type="entry name" value="PDZ"/>
    <property type="match status" value="4"/>
</dbReference>
<keyword evidence="4" id="KW-0217">Developmental protein</keyword>
<dbReference type="GO" id="GO:0016323">
    <property type="term" value="C:basolateral plasma membrane"/>
    <property type="evidence" value="ECO:0007669"/>
    <property type="project" value="TreeGrafter"/>
</dbReference>
<evidence type="ECO:0000313" key="17">
    <source>
        <dbReference type="EMBL" id="KAK7881484.1"/>
    </source>
</evidence>
<feature type="region of interest" description="Disordered" evidence="15">
    <location>
        <begin position="116"/>
        <end position="139"/>
    </location>
</feature>
<evidence type="ECO:0000256" key="3">
    <source>
        <dbReference type="ARBA" id="ARBA00004496"/>
    </source>
</evidence>
<gene>
    <name evidence="17" type="ORF">WMY93_029893</name>
</gene>
<dbReference type="EMBL" id="JBBPFD010000022">
    <property type="protein sequence ID" value="KAK7881484.1"/>
    <property type="molecule type" value="Genomic_DNA"/>
</dbReference>
<dbReference type="CDD" id="cd06704">
    <property type="entry name" value="PDZ1_Scribble-like"/>
    <property type="match status" value="1"/>
</dbReference>
<feature type="domain" description="PDZ" evidence="16">
    <location>
        <begin position="352"/>
        <end position="440"/>
    </location>
</feature>
<evidence type="ECO:0000256" key="10">
    <source>
        <dbReference type="ARBA" id="ARBA00022782"/>
    </source>
</evidence>